<evidence type="ECO:0000313" key="2">
    <source>
        <dbReference type="EMBL" id="KAA0175351.1"/>
    </source>
</evidence>
<gene>
    <name evidence="2" type="ORF">FNF27_03054</name>
</gene>
<dbReference type="EMBL" id="VLTO01000014">
    <property type="protein sequence ID" value="KAA0175351.1"/>
    <property type="molecule type" value="Genomic_DNA"/>
</dbReference>
<feature type="compositionally biased region" description="Low complexity" evidence="1">
    <location>
        <begin position="308"/>
        <end position="326"/>
    </location>
</feature>
<feature type="compositionally biased region" description="Basic residues" evidence="1">
    <location>
        <begin position="354"/>
        <end position="364"/>
    </location>
</feature>
<feature type="compositionally biased region" description="Basic and acidic residues" evidence="1">
    <location>
        <begin position="7"/>
        <end position="19"/>
    </location>
</feature>
<evidence type="ECO:0000313" key="3">
    <source>
        <dbReference type="Proteomes" id="UP000322899"/>
    </source>
</evidence>
<feature type="compositionally biased region" description="Polar residues" evidence="1">
    <location>
        <begin position="330"/>
        <end position="348"/>
    </location>
</feature>
<protein>
    <recommendedName>
        <fullName evidence="4">EF-hand domain-containing protein</fullName>
    </recommendedName>
</protein>
<dbReference type="PROSITE" id="PS00018">
    <property type="entry name" value="EF_HAND_1"/>
    <property type="match status" value="1"/>
</dbReference>
<feature type="region of interest" description="Disordered" evidence="1">
    <location>
        <begin position="206"/>
        <end position="226"/>
    </location>
</feature>
<reference evidence="2 3" key="1">
    <citation type="submission" date="2019-07" db="EMBL/GenBank/DDBJ databases">
        <title>Genomes of Cafeteria roenbergensis.</title>
        <authorList>
            <person name="Fischer M.G."/>
            <person name="Hackl T."/>
            <person name="Roman M."/>
        </authorList>
    </citation>
    <scope>NUCLEOTIDE SEQUENCE [LARGE SCALE GENOMIC DNA]</scope>
    <source>
        <strain evidence="2 3">E4-10P</strain>
    </source>
</reference>
<dbReference type="AlphaFoldDB" id="A0A5A8EHT8"/>
<evidence type="ECO:0000256" key="1">
    <source>
        <dbReference type="SAM" id="MobiDB-lite"/>
    </source>
</evidence>
<proteinExistence type="predicted"/>
<organism evidence="2 3">
    <name type="scientific">Cafeteria roenbergensis</name>
    <name type="common">Marine flagellate</name>
    <dbReference type="NCBI Taxonomy" id="33653"/>
    <lineage>
        <taxon>Eukaryota</taxon>
        <taxon>Sar</taxon>
        <taxon>Stramenopiles</taxon>
        <taxon>Bigyra</taxon>
        <taxon>Opalozoa</taxon>
        <taxon>Bicosoecida</taxon>
        <taxon>Cafeteriaceae</taxon>
        <taxon>Cafeteria</taxon>
    </lineage>
</organism>
<sequence length="541" mass="56057">MSQLMRKSCEPDLLHEADAPRSNSAARVRRRRSEDFDTDNMSPTASIPAAKRLSPQSPCDTLATESLWERGVHASGISFAYEHCSCGPASVVSAAVLRHLMHGAGGARPCSGVRGVFNFEDFVRFSLAQADRMRTTSCIYWMRALDLDHDGVVGARDLEQVHSLRQQEAEFRYGCGWEQCSSLSPWAKIPTGPFLHGMGVFARGRERFRPGGAHDDGGGGAGDKDDFPKLTAASLLRRRPGGTERGWTFFSSVLAVDGCNGLQDALRFLHEEADFAASSEADQGQMQEAHGAAGLASAGVALTATVARSATGSSSPGRAASRSTSGSEGGHSSQRAGPSSSPRRNLSASPRAVFKNHTRAAKSRSFHDDGFGADDAAVPGAASEGSEAEASAAARPAGASSAGDLFGSAGDFASPALPLHRPVELQQSPSGVVLLHNSRGHAGASVGDESSRRAPARPEKGMLVIGHGTSSASGATLPGPTWTLVPASSGGCSTAPVSGGGSGSTGFSPMTSDSGHSIVLSAKHQSRRLPVEMPATIAEGD</sequence>
<comment type="caution">
    <text evidence="2">The sequence shown here is derived from an EMBL/GenBank/DDBJ whole genome shotgun (WGS) entry which is preliminary data.</text>
</comment>
<name>A0A5A8EHT8_CAFRO</name>
<feature type="region of interest" description="Disordered" evidence="1">
    <location>
        <begin position="308"/>
        <end position="402"/>
    </location>
</feature>
<feature type="region of interest" description="Disordered" evidence="1">
    <location>
        <begin position="1"/>
        <end position="58"/>
    </location>
</feature>
<dbReference type="Proteomes" id="UP000322899">
    <property type="component" value="Unassembled WGS sequence"/>
</dbReference>
<evidence type="ECO:0008006" key="4">
    <source>
        <dbReference type="Google" id="ProtNLM"/>
    </source>
</evidence>
<feature type="compositionally biased region" description="Low complexity" evidence="1">
    <location>
        <begin position="373"/>
        <end position="402"/>
    </location>
</feature>
<dbReference type="InterPro" id="IPR018247">
    <property type="entry name" value="EF_Hand_1_Ca_BS"/>
</dbReference>
<accession>A0A5A8EHT8</accession>
<dbReference type="Gene3D" id="1.10.238.10">
    <property type="entry name" value="EF-hand"/>
    <property type="match status" value="1"/>
</dbReference>